<dbReference type="SUPFAM" id="SSF117281">
    <property type="entry name" value="Kelch motif"/>
    <property type="match status" value="1"/>
</dbReference>
<dbReference type="Proteomes" id="UP000007800">
    <property type="component" value="Unassembled WGS sequence"/>
</dbReference>
<gene>
    <name evidence="4" type="ORF">Pmar_PMAR010499</name>
</gene>
<feature type="region of interest" description="Disordered" evidence="3">
    <location>
        <begin position="533"/>
        <end position="562"/>
    </location>
</feature>
<dbReference type="InterPro" id="IPR012340">
    <property type="entry name" value="NA-bd_OB-fold"/>
</dbReference>
<feature type="compositionally biased region" description="Low complexity" evidence="3">
    <location>
        <begin position="343"/>
        <end position="354"/>
    </location>
</feature>
<dbReference type="EMBL" id="GG675225">
    <property type="protein sequence ID" value="EER13402.1"/>
    <property type="molecule type" value="Genomic_DNA"/>
</dbReference>
<dbReference type="SUPFAM" id="SSF50249">
    <property type="entry name" value="Nucleic acid-binding proteins"/>
    <property type="match status" value="1"/>
</dbReference>
<feature type="compositionally biased region" description="Basic and acidic residues" evidence="3">
    <location>
        <begin position="533"/>
        <end position="556"/>
    </location>
</feature>
<dbReference type="Gene3D" id="2.40.50.140">
    <property type="entry name" value="Nucleic acid-binding proteins"/>
    <property type="match status" value="1"/>
</dbReference>
<keyword evidence="2" id="KW-0677">Repeat</keyword>
<dbReference type="InterPro" id="IPR015915">
    <property type="entry name" value="Kelch-typ_b-propeller"/>
</dbReference>
<dbReference type="GeneID" id="9041663"/>
<dbReference type="Gene3D" id="2.120.10.80">
    <property type="entry name" value="Kelch-type beta propeller"/>
    <property type="match status" value="2"/>
</dbReference>
<evidence type="ECO:0000313" key="4">
    <source>
        <dbReference type="EMBL" id="EER13402.1"/>
    </source>
</evidence>
<accession>C5KQ47</accession>
<sequence>MPNRPIQLDSIPIERAAPFHLKCLASTLHSPACSLKASKGHPSLCVAYSGQEQQPILTEKVAVRGMIVGVRRGPKLVEVSIDDGSGELLSCVLWESSAEAWRQLPDEATELLCRVVGVKGHLRTFRNKLQIRITSLEGIYDYLPDQEAQWWLDVVEEWDLVQTRIFGMLLCAHEIREFRRAFEANYTRYHVPFDENGTSIRLSGKCVSKCVAAMAIEELVTSGELSRDEDGTLKAHDLRREALDSVRHWVASADDTQPQKVPFGEVGGVFYHFEHDDLVLSRDTPTPVDNLKRLDSAIRAKTLTRSFLDIRTPFELTRVTNDGDGLPDEPTVQEASKETAIETSSVTSSSSQSSWGLDVDTSNTVTELSIMTRYPESPKLAAAGNLHELFQHMFEAVDEDSIGSLTHREVADILEATLGPMEGLKRWDVKTLLAAAEEGEDGRVSYQGLVDNVTTLVSSIKKRREEIAEREGCSTDTLEEDGPELDENDQLAMGTFRDMFELVEQCFGTEIETTAARLLDMCTEYVTAKNASIEEKNKSEKPDLRRKGKEATEEKPPPQQQQLTLMVHRSELGGLLRSSEGRDRISPQEAVLLMQMIDEDESGMMNLSIMRKHPTKNGNQAAASQTNVVQKLMLNVPDVMISDLHWRLLVIRSECLLNASVEKDPAAIYRHLVDVLKAGGPTWERASTNATGVDLPRSAPLWQLRGVLLSARALALPRIAIRILLMSLKTNLHGLVEITDFLTNTVSLVSWLFDTAPGGAFFVEAAKVSRLLEDAKANAEANELNMLMQSAVAANETKDDDEEQQGPQGAVDKDTCEKQLVQLVTSYIWNDHGRGPVDVWHFQRAVMRHTDSAGGLSIAELRGMLAEVPFDLQTNKTLIPPVDHIRAWVPLHYQMKETGLYYQAFLQGMHALHTQISFLVYPYWEPLTNCVGETPRVRSGHTACIYRSRFLYIFGGFDGQQCFDDLYQLDLHSLAWSKIEGHGDKPSGRASHTAASDELAGSMFVFGGSGSHFGYTNKCDLYEFAYDTSTWSLLCEVGISTVASSLRPTSATDEGRVSVPVREAAESEPPQCMVQHKEQLYIWGGTHGTNYPTDMHRFDLISKRWFGVAMTGEQPTGRYRHQALVRNDCMYVFGGSGTARYGDVFEFDLCTNTWKRLVCSGAGHFQQGRYAHAAVLHDSKVLVYGGNDGRRTNDLLIFDIDTQEWSQVDQSGAMLPVHALAAPPGRDFHAAVTTARQPVLSALSDRGPDSWSSPGNSVGEELEAMVIFGGSSGHTRHNDASRFVLSSAPPVCTLSSDLGDRFLKCQAAVDGVGRTLIGLFEVAASSQQKHPEGPVSPTSAGDC</sequence>
<dbReference type="GO" id="GO:0005794">
    <property type="term" value="C:Golgi apparatus"/>
    <property type="evidence" value="ECO:0007669"/>
    <property type="project" value="TreeGrafter"/>
</dbReference>
<evidence type="ECO:0000256" key="2">
    <source>
        <dbReference type="ARBA" id="ARBA00022737"/>
    </source>
</evidence>
<evidence type="ECO:0000313" key="5">
    <source>
        <dbReference type="Proteomes" id="UP000007800"/>
    </source>
</evidence>
<evidence type="ECO:0000256" key="1">
    <source>
        <dbReference type="ARBA" id="ARBA00022441"/>
    </source>
</evidence>
<name>C5KQ47_PERM5</name>
<organism evidence="5">
    <name type="scientific">Perkinsus marinus (strain ATCC 50983 / TXsc)</name>
    <dbReference type="NCBI Taxonomy" id="423536"/>
    <lineage>
        <taxon>Eukaryota</taxon>
        <taxon>Sar</taxon>
        <taxon>Alveolata</taxon>
        <taxon>Perkinsozoa</taxon>
        <taxon>Perkinsea</taxon>
        <taxon>Perkinsida</taxon>
        <taxon>Perkinsidae</taxon>
        <taxon>Perkinsus</taxon>
    </lineage>
</organism>
<proteinExistence type="predicted"/>
<dbReference type="CDD" id="cd03524">
    <property type="entry name" value="RPA2_OBF_family"/>
    <property type="match status" value="1"/>
</dbReference>
<evidence type="ECO:0000256" key="3">
    <source>
        <dbReference type="SAM" id="MobiDB-lite"/>
    </source>
</evidence>
<feature type="region of interest" description="Disordered" evidence="3">
    <location>
        <begin position="319"/>
        <end position="358"/>
    </location>
</feature>
<dbReference type="OrthoDB" id="10251809at2759"/>
<dbReference type="Pfam" id="PF24681">
    <property type="entry name" value="Kelch_KLHDC2_KLHL20_DRC7"/>
    <property type="match status" value="2"/>
</dbReference>
<keyword evidence="1" id="KW-0880">Kelch repeat</keyword>
<keyword evidence="5" id="KW-1185">Reference proteome</keyword>
<protein>
    <submittedName>
        <fullName evidence="4">Kelch repeat protein, putative</fullName>
    </submittedName>
</protein>
<dbReference type="InParanoid" id="C5KQ47"/>
<dbReference type="SUPFAM" id="SSF47473">
    <property type="entry name" value="EF-hand"/>
    <property type="match status" value="1"/>
</dbReference>
<dbReference type="InterPro" id="IPR051568">
    <property type="entry name" value="LZTR1/Attractin"/>
</dbReference>
<dbReference type="InterPro" id="IPR011992">
    <property type="entry name" value="EF-hand-dom_pair"/>
</dbReference>
<dbReference type="PANTHER" id="PTHR46376:SF1">
    <property type="entry name" value="LEUCINE-ZIPPER-LIKE TRANSCRIPTIONAL REGULATOR 1"/>
    <property type="match status" value="1"/>
</dbReference>
<reference evidence="4 5" key="1">
    <citation type="submission" date="2008-07" db="EMBL/GenBank/DDBJ databases">
        <authorList>
            <person name="El-Sayed N."/>
            <person name="Caler E."/>
            <person name="Inman J."/>
            <person name="Amedeo P."/>
            <person name="Hass B."/>
            <person name="Wortman J."/>
        </authorList>
    </citation>
    <scope>NUCLEOTIDE SEQUENCE [LARGE SCALE GENOMIC DNA]</scope>
    <source>
        <strain evidence="5">ATCC 50983 / TXsc</strain>
    </source>
</reference>
<dbReference type="PANTHER" id="PTHR46376">
    <property type="entry name" value="LEUCINE-ZIPPER-LIKE TRANSCRIPTIONAL REGULATOR 1"/>
    <property type="match status" value="1"/>
</dbReference>
<dbReference type="RefSeq" id="XP_002781607.1">
    <property type="nucleotide sequence ID" value="XM_002781561.1"/>
</dbReference>